<comment type="caution">
    <text evidence="1">The sequence shown here is derived from an EMBL/GenBank/DDBJ whole genome shotgun (WGS) entry which is preliminary data.</text>
</comment>
<dbReference type="GeneID" id="77475752"/>
<evidence type="ECO:0000313" key="1">
    <source>
        <dbReference type="EMBL" id="KAB1867116.1"/>
    </source>
</evidence>
<proteinExistence type="predicted"/>
<reference evidence="2" key="1">
    <citation type="submission" date="2019-09" db="EMBL/GenBank/DDBJ databases">
        <title>Whole genome sequencing of Microbacterium maritypicum.</title>
        <authorList>
            <person name="Lenchi N."/>
        </authorList>
    </citation>
    <scope>NUCLEOTIDE SEQUENCE [LARGE SCALE GENOMIC DNA]</scope>
    <source>
        <strain evidence="2">G1</strain>
    </source>
</reference>
<dbReference type="SUPFAM" id="SSF53448">
    <property type="entry name" value="Nucleotide-diphospho-sugar transferases"/>
    <property type="match status" value="1"/>
</dbReference>
<organism evidence="1 2">
    <name type="scientific">Microbacterium algeriense</name>
    <dbReference type="NCBI Taxonomy" id="2615184"/>
    <lineage>
        <taxon>Bacteria</taxon>
        <taxon>Bacillati</taxon>
        <taxon>Actinomycetota</taxon>
        <taxon>Actinomycetes</taxon>
        <taxon>Micrococcales</taxon>
        <taxon>Microbacteriaceae</taxon>
        <taxon>Microbacterium</taxon>
    </lineage>
</organism>
<dbReference type="PANTHER" id="PTHR42866">
    <property type="entry name" value="3-DEOXY-MANNO-OCTULOSONATE CYTIDYLYLTRANSFERASE"/>
    <property type="match status" value="1"/>
</dbReference>
<protein>
    <submittedName>
        <fullName evidence="1">NTP transferase domain-containing protein</fullName>
    </submittedName>
</protein>
<dbReference type="CDD" id="cd02518">
    <property type="entry name" value="GT2_SpsF"/>
    <property type="match status" value="1"/>
</dbReference>
<dbReference type="PANTHER" id="PTHR42866:SF1">
    <property type="entry name" value="SPORE COAT POLYSACCHARIDE BIOSYNTHESIS PROTEIN SPSF"/>
    <property type="match status" value="1"/>
</dbReference>
<dbReference type="EMBL" id="WAAO01000001">
    <property type="protein sequence ID" value="KAB1867116.1"/>
    <property type="molecule type" value="Genomic_DNA"/>
</dbReference>
<dbReference type="GO" id="GO:0016740">
    <property type="term" value="F:transferase activity"/>
    <property type="evidence" value="ECO:0007669"/>
    <property type="project" value="UniProtKB-KW"/>
</dbReference>
<dbReference type="RefSeq" id="WP_151458770.1">
    <property type="nucleotide sequence ID" value="NZ_CBDRDJ010000002.1"/>
</dbReference>
<dbReference type="InterPro" id="IPR029044">
    <property type="entry name" value="Nucleotide-diphossugar_trans"/>
</dbReference>
<keyword evidence="1" id="KW-0808">Transferase</keyword>
<dbReference type="Proteomes" id="UP000478836">
    <property type="component" value="Unassembled WGS sequence"/>
</dbReference>
<gene>
    <name evidence="1" type="ORF">F6A08_04790</name>
</gene>
<accession>A0ABQ6VA10</accession>
<dbReference type="Pfam" id="PF02348">
    <property type="entry name" value="CTP_transf_3"/>
    <property type="match status" value="1"/>
</dbReference>
<evidence type="ECO:0000313" key="2">
    <source>
        <dbReference type="Proteomes" id="UP000478836"/>
    </source>
</evidence>
<sequence length="255" mass="28085">MILGVVQARMGSSRLPGKVMADLGGRPVIDRVVSRLRASALVDEVVIATSTAPADDALEVWARSSGTRVIRGDEFDVLDRFHSALAEFPQAEHLVRVTGDCPLIDPALVDEVVRLHLGTGADFSANRLPPPARRTTPVGLDVEVARREALETAWRAAREPADREHVMPFLYREPGRFRVSVSDMEEDLSGYRWTVDTPEDLEAVRAIWAHLDGPLAGWAEVLAVVREHPEISELNAQVAQKHVDVVDERWRGGVG</sequence>
<dbReference type="Gene3D" id="3.90.550.10">
    <property type="entry name" value="Spore Coat Polysaccharide Biosynthesis Protein SpsA, Chain A"/>
    <property type="match status" value="1"/>
</dbReference>
<keyword evidence="2" id="KW-1185">Reference proteome</keyword>
<dbReference type="InterPro" id="IPR003329">
    <property type="entry name" value="Cytidylyl_trans"/>
</dbReference>
<name>A0ABQ6VA10_9MICO</name>